<dbReference type="AlphaFoldDB" id="A0AAW3FJE5"/>
<dbReference type="EMBL" id="AXZV01000019">
    <property type="protein sequence ID" value="KGH41462.1"/>
    <property type="molecule type" value="Genomic_DNA"/>
</dbReference>
<proteinExistence type="predicted"/>
<comment type="caution">
    <text evidence="1">The sequence shown here is derived from an EMBL/GenBank/DDBJ whole genome shotgun (WGS) entry which is preliminary data.</text>
</comment>
<protein>
    <submittedName>
        <fullName evidence="1">Uncharacterized protein</fullName>
    </submittedName>
</protein>
<gene>
    <name evidence="1" type="ORF">CMPG5300_2879</name>
</gene>
<accession>A0AAW3FJE5</accession>
<organism evidence="1 2">
    <name type="scientific">Lactiplantibacillus plantarum CMPG5300</name>
    <dbReference type="NCBI Taxonomy" id="1304889"/>
    <lineage>
        <taxon>Bacteria</taxon>
        <taxon>Bacillati</taxon>
        <taxon>Bacillota</taxon>
        <taxon>Bacilli</taxon>
        <taxon>Lactobacillales</taxon>
        <taxon>Lactobacillaceae</taxon>
        <taxon>Lactiplantibacillus</taxon>
    </lineage>
</organism>
<name>A0AAW3FJE5_LACPN</name>
<reference evidence="1 2" key="1">
    <citation type="journal article" date="2014" name="Genome Announc.">
        <title>Draft Genome Sequence of Lactobacillus plantarum CMPG5300, a Human Vaginal Isolate.</title>
        <authorList>
            <person name="Malik S."/>
            <person name="Siezen R.J."/>
            <person name="Renckens B."/>
            <person name="Vaneechoutte M."/>
            <person name="Vanderleyden J."/>
            <person name="Lebeer S."/>
        </authorList>
    </citation>
    <scope>NUCLEOTIDE SEQUENCE [LARGE SCALE GENOMIC DNA]</scope>
    <source>
        <strain evidence="1 2">CMPG5300</strain>
    </source>
</reference>
<evidence type="ECO:0000313" key="1">
    <source>
        <dbReference type="EMBL" id="KGH41462.1"/>
    </source>
</evidence>
<sequence>MKCATIVKQISLTFLLHFKSSSTFFNINWPYYDCGKTIWVSMVELVPSKIKERLCGGHDNSLSS</sequence>
<dbReference type="Proteomes" id="UP000029801">
    <property type="component" value="Chromosome"/>
</dbReference>
<evidence type="ECO:0000313" key="2">
    <source>
        <dbReference type="Proteomes" id="UP000029801"/>
    </source>
</evidence>